<keyword evidence="3 9" id="KW-0645">Protease</keyword>
<dbReference type="PANTHER" id="PTHR33695">
    <property type="entry name" value="LIPOPROTEIN SIGNAL PEPTIDASE"/>
    <property type="match status" value="1"/>
</dbReference>
<dbReference type="InterPro" id="IPR001872">
    <property type="entry name" value="Peptidase_A8"/>
</dbReference>
<comment type="catalytic activity">
    <reaction evidence="9">
        <text>Release of signal peptides from bacterial membrane prolipoproteins. Hydrolyzes -Xaa-Yaa-Zaa-|-(S,diacylglyceryl)Cys-, in which Xaa is hydrophobic (preferably Leu), and Yaa (Ala or Ser) and Zaa (Gly or Ala) have small, neutral side chains.</text>
        <dbReference type="EC" id="3.4.23.36"/>
    </reaction>
</comment>
<evidence type="ECO:0000256" key="5">
    <source>
        <dbReference type="ARBA" id="ARBA00022750"/>
    </source>
</evidence>
<evidence type="ECO:0000256" key="2">
    <source>
        <dbReference type="ARBA" id="ARBA00022475"/>
    </source>
</evidence>
<dbReference type="EMBL" id="CP071182">
    <property type="protein sequence ID" value="QSO49484.1"/>
    <property type="molecule type" value="Genomic_DNA"/>
</dbReference>
<keyword evidence="12" id="KW-1185">Reference proteome</keyword>
<gene>
    <name evidence="9 11" type="primary">lspA</name>
    <name evidence="11" type="ORF">JZ786_11625</name>
</gene>
<dbReference type="HAMAP" id="MF_00161">
    <property type="entry name" value="LspA"/>
    <property type="match status" value="1"/>
</dbReference>
<keyword evidence="7 9" id="KW-1133">Transmembrane helix</keyword>
<evidence type="ECO:0000313" key="12">
    <source>
        <dbReference type="Proteomes" id="UP000663505"/>
    </source>
</evidence>
<evidence type="ECO:0000256" key="9">
    <source>
        <dbReference type="HAMAP-Rule" id="MF_00161"/>
    </source>
</evidence>
<evidence type="ECO:0000256" key="3">
    <source>
        <dbReference type="ARBA" id="ARBA00022670"/>
    </source>
</evidence>
<dbReference type="Proteomes" id="UP000663505">
    <property type="component" value="Chromosome"/>
</dbReference>
<comment type="similarity">
    <text evidence="1 9 10">Belongs to the peptidase A8 family.</text>
</comment>
<reference evidence="11 12" key="1">
    <citation type="submission" date="2021-02" db="EMBL/GenBank/DDBJ databases">
        <title>Alicyclobacillus curvatus sp. nov. and Alicyclobacillus mengziensis sp. nov., two acidophilic bacteria isolated from acid mine drainage.</title>
        <authorList>
            <person name="Huang Y."/>
        </authorList>
    </citation>
    <scope>NUCLEOTIDE SEQUENCE [LARGE SCALE GENOMIC DNA]</scope>
    <source>
        <strain evidence="11 12">S30H14</strain>
    </source>
</reference>
<keyword evidence="6 9" id="KW-0378">Hydrolase</keyword>
<evidence type="ECO:0000256" key="8">
    <source>
        <dbReference type="ARBA" id="ARBA00023136"/>
    </source>
</evidence>
<feature type="transmembrane region" description="Helical" evidence="9">
    <location>
        <begin position="111"/>
        <end position="139"/>
    </location>
</feature>
<dbReference type="RefSeq" id="WP_206658795.1">
    <property type="nucleotide sequence ID" value="NZ_CP071182.1"/>
</dbReference>
<keyword evidence="2 9" id="KW-1003">Cell membrane</keyword>
<evidence type="ECO:0000256" key="1">
    <source>
        <dbReference type="ARBA" id="ARBA00006139"/>
    </source>
</evidence>
<dbReference type="GO" id="GO:0004190">
    <property type="term" value="F:aspartic-type endopeptidase activity"/>
    <property type="evidence" value="ECO:0007669"/>
    <property type="project" value="UniProtKB-UniRule"/>
</dbReference>
<comment type="function">
    <text evidence="9">This protein specifically catalyzes the removal of signal peptides from prolipoproteins.</text>
</comment>
<evidence type="ECO:0000256" key="4">
    <source>
        <dbReference type="ARBA" id="ARBA00022692"/>
    </source>
</evidence>
<name>A0A9X7W357_9BACL</name>
<protein>
    <recommendedName>
        <fullName evidence="9">Lipoprotein signal peptidase</fullName>
        <ecNumber evidence="9">3.4.23.36</ecNumber>
    </recommendedName>
    <alternativeName>
        <fullName evidence="9">Prolipoprotein signal peptidase</fullName>
    </alternativeName>
    <alternativeName>
        <fullName evidence="9">Signal peptidase II</fullName>
        <shortName evidence="9">SPase II</shortName>
    </alternativeName>
</protein>
<dbReference type="PANTHER" id="PTHR33695:SF1">
    <property type="entry name" value="LIPOPROTEIN SIGNAL PEPTIDASE"/>
    <property type="match status" value="1"/>
</dbReference>
<dbReference type="KEGG" id="afx:JZ786_11625"/>
<dbReference type="EC" id="3.4.23.36" evidence="9"/>
<feature type="active site" evidence="9">
    <location>
        <position position="126"/>
    </location>
</feature>
<comment type="caution">
    <text evidence="9">Lacks conserved residue(s) required for the propagation of feature annotation.</text>
</comment>
<evidence type="ECO:0000256" key="7">
    <source>
        <dbReference type="ARBA" id="ARBA00022989"/>
    </source>
</evidence>
<keyword evidence="4 9" id="KW-0812">Transmembrane</keyword>
<evidence type="ECO:0000256" key="10">
    <source>
        <dbReference type="RuleBase" id="RU004181"/>
    </source>
</evidence>
<feature type="transmembrane region" description="Helical" evidence="9">
    <location>
        <begin position="56"/>
        <end position="74"/>
    </location>
</feature>
<dbReference type="GO" id="GO:0006508">
    <property type="term" value="P:proteolysis"/>
    <property type="evidence" value="ECO:0007669"/>
    <property type="project" value="UniProtKB-KW"/>
</dbReference>
<dbReference type="Pfam" id="PF01252">
    <property type="entry name" value="Peptidase_A8"/>
    <property type="match status" value="1"/>
</dbReference>
<evidence type="ECO:0000256" key="6">
    <source>
        <dbReference type="ARBA" id="ARBA00022801"/>
    </source>
</evidence>
<comment type="pathway">
    <text evidence="9">Protein modification; lipoprotein biosynthesis (signal peptide cleavage).</text>
</comment>
<keyword evidence="8 9" id="KW-0472">Membrane</keyword>
<dbReference type="AlphaFoldDB" id="A0A9X7W357"/>
<proteinExistence type="inferred from homology"/>
<dbReference type="PRINTS" id="PR00781">
    <property type="entry name" value="LIPOSIGPTASE"/>
</dbReference>
<feature type="transmembrane region" description="Helical" evidence="9">
    <location>
        <begin position="86"/>
        <end position="105"/>
    </location>
</feature>
<dbReference type="GO" id="GO:0005886">
    <property type="term" value="C:plasma membrane"/>
    <property type="evidence" value="ECO:0007669"/>
    <property type="project" value="UniProtKB-SubCell"/>
</dbReference>
<keyword evidence="5 9" id="KW-0064">Aspartyl protease</keyword>
<evidence type="ECO:0000313" key="11">
    <source>
        <dbReference type="EMBL" id="QSO49484.1"/>
    </source>
</evidence>
<comment type="subcellular location">
    <subcellularLocation>
        <location evidence="9">Cell membrane</location>
        <topology evidence="9">Multi-pass membrane protein</topology>
    </subcellularLocation>
</comment>
<accession>A0A9X7W357</accession>
<organism evidence="11 12">
    <name type="scientific">Alicyclobacillus mengziensis</name>
    <dbReference type="NCBI Taxonomy" id="2931921"/>
    <lineage>
        <taxon>Bacteria</taxon>
        <taxon>Bacillati</taxon>
        <taxon>Bacillota</taxon>
        <taxon>Bacilli</taxon>
        <taxon>Bacillales</taxon>
        <taxon>Alicyclobacillaceae</taxon>
        <taxon>Alicyclobacillus</taxon>
    </lineage>
</organism>
<sequence>MLVYVLAVVVFGLDQLVKYIVRTTMAVNQMIPIWPHVLVLDYIQNPGAAWGMLGHARYFLILVALIVIGAVVYVQSKYRPKIGYQIGLGLVLGGALGNLMDRIVYGKVTDFIYFQIINFPVFNLADSAITIGVILILLLSLRSGQNRPNGPSQDTQ</sequence>
<dbReference type="NCBIfam" id="TIGR00077">
    <property type="entry name" value="lspA"/>
    <property type="match status" value="1"/>
</dbReference>
<feature type="active site" evidence="9">
    <location>
        <position position="110"/>
    </location>
</feature>